<evidence type="ECO:0000313" key="1">
    <source>
        <dbReference type="EMBL" id="KIR57614.1"/>
    </source>
</evidence>
<gene>
    <name evidence="1" type="ORF">I314_06506</name>
</gene>
<proteinExistence type="predicted"/>
<accession>A0ABR5B1Z5</accession>
<dbReference type="EMBL" id="KN848911">
    <property type="protein sequence ID" value="KIR57614.1"/>
    <property type="molecule type" value="Genomic_DNA"/>
</dbReference>
<evidence type="ECO:0000313" key="2">
    <source>
        <dbReference type="Proteomes" id="UP000053800"/>
    </source>
</evidence>
<name>A0ABR5B1Z5_CRYGA</name>
<sequence length="98" mass="11395">MNSATHVPPPNTTPENRLAAVSRIQTRGWHGGFVHWEIELPDYSLPVALYFYKESKPILRKFQRNSFISHPPFFLYRANVCHRHPEGTVDEAQARRPL</sequence>
<keyword evidence="2" id="KW-1185">Reference proteome</keyword>
<protein>
    <submittedName>
        <fullName evidence="1">Uncharacterized protein</fullName>
    </submittedName>
</protein>
<dbReference type="Proteomes" id="UP000053800">
    <property type="component" value="Unassembled WGS sequence"/>
</dbReference>
<organism evidence="1 2">
    <name type="scientific">Cryptococcus bacillisporus CA1873</name>
    <dbReference type="NCBI Taxonomy" id="1296111"/>
    <lineage>
        <taxon>Eukaryota</taxon>
        <taxon>Fungi</taxon>
        <taxon>Dikarya</taxon>
        <taxon>Basidiomycota</taxon>
        <taxon>Agaricomycotina</taxon>
        <taxon>Tremellomycetes</taxon>
        <taxon>Tremellales</taxon>
        <taxon>Cryptococcaceae</taxon>
        <taxon>Cryptococcus</taxon>
        <taxon>Cryptococcus gattii species complex</taxon>
    </lineage>
</organism>
<reference evidence="1 2" key="1">
    <citation type="submission" date="2015-01" db="EMBL/GenBank/DDBJ databases">
        <title>The Genome Sequence of Cryptococcus gattii CA1873.</title>
        <authorList>
            <consortium name="The Broad Institute Genomics Platform"/>
            <person name="Cuomo C."/>
            <person name="Litvintseva A."/>
            <person name="Chen Y."/>
            <person name="Heitman J."/>
            <person name="Sun S."/>
            <person name="Springer D."/>
            <person name="Dromer F."/>
            <person name="Young S."/>
            <person name="Zeng Q."/>
            <person name="Gargeya S."/>
            <person name="Abouelleil A."/>
            <person name="Alvarado L."/>
            <person name="Chapman S.B."/>
            <person name="Gainer-Dewar J."/>
            <person name="Goldberg J."/>
            <person name="Griggs A."/>
            <person name="Gujja S."/>
            <person name="Hansen M."/>
            <person name="Howarth C."/>
            <person name="Imamovic A."/>
            <person name="Larimer J."/>
            <person name="Murphy C."/>
            <person name="Naylor J."/>
            <person name="Pearson M."/>
            <person name="Priest M."/>
            <person name="Roberts A."/>
            <person name="Saif S."/>
            <person name="Shea T."/>
            <person name="Sykes S."/>
            <person name="Wortman J."/>
            <person name="Nusbaum C."/>
            <person name="Birren B."/>
        </authorList>
    </citation>
    <scope>NUCLEOTIDE SEQUENCE [LARGE SCALE GENOMIC DNA]</scope>
    <source>
        <strain evidence="1 2">CA1873</strain>
    </source>
</reference>